<comment type="caution">
    <text evidence="1">The sequence shown here is derived from an EMBL/GenBank/DDBJ whole genome shotgun (WGS) entry which is preliminary data.</text>
</comment>
<sequence length="76" mass="8437">MNEYAKRRNSNIDTANRQLLLEIERLLKILKELRSLTKPSEEVGLIDGEFPVWNGGVSTDVTGDDSVCSTTVEKAA</sequence>
<evidence type="ECO:0000313" key="1">
    <source>
        <dbReference type="EMBL" id="KAJ1361282.1"/>
    </source>
</evidence>
<gene>
    <name evidence="1" type="ORF">KIN20_020498</name>
</gene>
<proteinExistence type="predicted"/>
<reference evidence="1" key="1">
    <citation type="submission" date="2021-06" db="EMBL/GenBank/DDBJ databases">
        <title>Parelaphostrongylus tenuis whole genome reference sequence.</title>
        <authorList>
            <person name="Garwood T.J."/>
            <person name="Larsen P.A."/>
            <person name="Fountain-Jones N.M."/>
            <person name="Garbe J.R."/>
            <person name="Macchietto M.G."/>
            <person name="Kania S.A."/>
            <person name="Gerhold R.W."/>
            <person name="Richards J.E."/>
            <person name="Wolf T.M."/>
        </authorList>
    </citation>
    <scope>NUCLEOTIDE SEQUENCE</scope>
    <source>
        <strain evidence="1">MNPRO001-30</strain>
        <tissue evidence="1">Meninges</tissue>
    </source>
</reference>
<name>A0AAD5N472_PARTN</name>
<evidence type="ECO:0000313" key="2">
    <source>
        <dbReference type="Proteomes" id="UP001196413"/>
    </source>
</evidence>
<protein>
    <submittedName>
        <fullName evidence="1">Uncharacterized protein</fullName>
    </submittedName>
</protein>
<dbReference type="Proteomes" id="UP001196413">
    <property type="component" value="Unassembled WGS sequence"/>
</dbReference>
<organism evidence="1 2">
    <name type="scientific">Parelaphostrongylus tenuis</name>
    <name type="common">Meningeal worm</name>
    <dbReference type="NCBI Taxonomy" id="148309"/>
    <lineage>
        <taxon>Eukaryota</taxon>
        <taxon>Metazoa</taxon>
        <taxon>Ecdysozoa</taxon>
        <taxon>Nematoda</taxon>
        <taxon>Chromadorea</taxon>
        <taxon>Rhabditida</taxon>
        <taxon>Rhabditina</taxon>
        <taxon>Rhabditomorpha</taxon>
        <taxon>Strongyloidea</taxon>
        <taxon>Metastrongylidae</taxon>
        <taxon>Parelaphostrongylus</taxon>
    </lineage>
</organism>
<dbReference type="AlphaFoldDB" id="A0AAD5N472"/>
<dbReference type="EMBL" id="JAHQIW010004156">
    <property type="protein sequence ID" value="KAJ1361282.1"/>
    <property type="molecule type" value="Genomic_DNA"/>
</dbReference>
<keyword evidence="2" id="KW-1185">Reference proteome</keyword>
<accession>A0AAD5N472</accession>